<reference evidence="1 2" key="1">
    <citation type="submission" date="2015-12" db="EMBL/GenBank/DDBJ databases">
        <title>Diversity of Burkholderia near neighbor genomes.</title>
        <authorList>
            <person name="Sahl J."/>
            <person name="Wagner D."/>
            <person name="Keim P."/>
        </authorList>
    </citation>
    <scope>NUCLEOTIDE SEQUENCE [LARGE SCALE GENOMIC DNA]</scope>
    <source>
        <strain evidence="1 2">MSMB1189WGS</strain>
    </source>
</reference>
<protein>
    <submittedName>
        <fullName evidence="1">Uncharacterized protein</fullName>
    </submittedName>
</protein>
<evidence type="ECO:0000313" key="1">
    <source>
        <dbReference type="EMBL" id="AOK27368.1"/>
    </source>
</evidence>
<dbReference type="EMBL" id="CP013447">
    <property type="protein sequence ID" value="AOK27368.1"/>
    <property type="molecule type" value="Genomic_DNA"/>
</dbReference>
<dbReference type="Proteomes" id="UP000095100">
    <property type="component" value="Chromosome 2"/>
</dbReference>
<accession>A0AAU8UPV9</accession>
<gene>
    <name evidence="1" type="ORF">WK67_33070</name>
</gene>
<proteinExistence type="predicted"/>
<evidence type="ECO:0000313" key="2">
    <source>
        <dbReference type="Proteomes" id="UP000095100"/>
    </source>
</evidence>
<dbReference type="AlphaFoldDB" id="A0AAU8UPV9"/>
<organism evidence="1 2">
    <name type="scientific">Burkholderia ubonensis</name>
    <dbReference type="NCBI Taxonomy" id="101571"/>
    <lineage>
        <taxon>Bacteria</taxon>
        <taxon>Pseudomonadati</taxon>
        <taxon>Pseudomonadota</taxon>
        <taxon>Betaproteobacteria</taxon>
        <taxon>Burkholderiales</taxon>
        <taxon>Burkholderiaceae</taxon>
        <taxon>Burkholderia</taxon>
        <taxon>Burkholderia cepacia complex</taxon>
    </lineage>
</organism>
<name>A0AAU8UPV9_9BURK</name>
<sequence>MPKSSPAALATRKTRAFSLPRLRFTVTRRDTALPACDPHEMPRSPLDAPISAQRLARFTGGRPTFRRRPNHAIKGK</sequence>